<dbReference type="Pfam" id="PF15916">
    <property type="entry name" value="DUF4743"/>
    <property type="match status" value="1"/>
</dbReference>
<dbReference type="eggNOG" id="KOG4313">
    <property type="taxonomic scope" value="Eukaryota"/>
</dbReference>
<dbReference type="Pfam" id="PF00293">
    <property type="entry name" value="NUDIX"/>
    <property type="match status" value="1"/>
</dbReference>
<sequence>MSKVISTAGREVLIRSEKDKLNNFSFLPIIDKVDVFPRNYANNEHFQKNVYMLKSHTGVDIGFVLKLIVLEIREVCGDLATRLFTVNDDSMYVRFKPTSFQERDDLTEELCQLLRVKSKLECIKTWRDEKYAVYVEHEPYVLIERGLAGAFGIVTYGVHVNGFFRDSTSGEIKFWIPRRSATKPTWPSMLDNIVAGGIGHPHGIYETVLKECMEEATLSADVIEKNIKSVGSVSYLFFQGDIEEERFEHESAFITGEVEYIFDVELPPDVIPVPNDGEVEQFGIFGLQEVVDALKRGEFKPNCALIMVEFLIRHGYITPEIEPNYTEIISRMHRQLPFPVMR</sequence>
<dbReference type="GeneID" id="2897524"/>
<dbReference type="InterPro" id="IPR031804">
    <property type="entry name" value="DUF4743"/>
</dbReference>
<dbReference type="RefSeq" id="XP_451702.1">
    <property type="nucleotide sequence ID" value="XM_451702.1"/>
</dbReference>
<evidence type="ECO:0000313" key="3">
    <source>
        <dbReference type="Proteomes" id="UP000000598"/>
    </source>
</evidence>
<dbReference type="Gene3D" id="3.90.79.10">
    <property type="entry name" value="Nucleoside Triphosphate Pyrophosphohydrolase"/>
    <property type="match status" value="1"/>
</dbReference>
<dbReference type="FunCoup" id="Q6CWI7">
    <property type="interactions" value="69"/>
</dbReference>
<dbReference type="OMA" id="HRRLEYP"/>
<evidence type="ECO:0000313" key="2">
    <source>
        <dbReference type="EMBL" id="CAH02095.1"/>
    </source>
</evidence>
<dbReference type="SUPFAM" id="SSF55811">
    <property type="entry name" value="Nudix"/>
    <property type="match status" value="1"/>
</dbReference>
<dbReference type="InterPro" id="IPR000086">
    <property type="entry name" value="NUDIX_hydrolase_dom"/>
</dbReference>
<reference evidence="2 3" key="1">
    <citation type="journal article" date="2004" name="Nature">
        <title>Genome evolution in yeasts.</title>
        <authorList>
            <consortium name="Genolevures"/>
            <person name="Dujon B."/>
            <person name="Sherman D."/>
            <person name="Fischer G."/>
            <person name="Durrens P."/>
            <person name="Casaregola S."/>
            <person name="Lafontaine I."/>
            <person name="de Montigny J."/>
            <person name="Marck C."/>
            <person name="Neuveglise C."/>
            <person name="Talla E."/>
            <person name="Goffard N."/>
            <person name="Frangeul L."/>
            <person name="Aigle M."/>
            <person name="Anthouard V."/>
            <person name="Babour A."/>
            <person name="Barbe V."/>
            <person name="Barnay S."/>
            <person name="Blanchin S."/>
            <person name="Beckerich J.M."/>
            <person name="Beyne E."/>
            <person name="Bleykasten C."/>
            <person name="Boisrame A."/>
            <person name="Boyer J."/>
            <person name="Cattolico L."/>
            <person name="Confanioleri F."/>
            <person name="de Daruvar A."/>
            <person name="Despons L."/>
            <person name="Fabre E."/>
            <person name="Fairhead C."/>
            <person name="Ferry-Dumazet H."/>
            <person name="Groppi A."/>
            <person name="Hantraye F."/>
            <person name="Hennequin C."/>
            <person name="Jauniaux N."/>
            <person name="Joyet P."/>
            <person name="Kachouri R."/>
            <person name="Kerrest A."/>
            <person name="Koszul R."/>
            <person name="Lemaire M."/>
            <person name="Lesur I."/>
            <person name="Ma L."/>
            <person name="Muller H."/>
            <person name="Nicaud J.M."/>
            <person name="Nikolski M."/>
            <person name="Oztas S."/>
            <person name="Ozier-Kalogeropoulos O."/>
            <person name="Pellenz S."/>
            <person name="Potier S."/>
            <person name="Richard G.F."/>
            <person name="Straub M.L."/>
            <person name="Suleau A."/>
            <person name="Swennene D."/>
            <person name="Tekaia F."/>
            <person name="Wesolowski-Louvel M."/>
            <person name="Westhof E."/>
            <person name="Wirth B."/>
            <person name="Zeniou-Meyer M."/>
            <person name="Zivanovic I."/>
            <person name="Bolotin-Fukuhara M."/>
            <person name="Thierry A."/>
            <person name="Bouchier C."/>
            <person name="Caudron B."/>
            <person name="Scarpelli C."/>
            <person name="Gaillardin C."/>
            <person name="Weissenbach J."/>
            <person name="Wincker P."/>
            <person name="Souciet J.L."/>
        </authorList>
    </citation>
    <scope>NUCLEOTIDE SEQUENCE [LARGE SCALE GENOMIC DNA]</scope>
    <source>
        <strain evidence="3">ATCC 8585 / CBS 2359 / DSM 70799 / NBRC 1267 / NRRL Y-1140 / WM37</strain>
    </source>
</reference>
<dbReference type="PANTHER" id="PTHR13622">
    <property type="entry name" value="THIAMIN PYROPHOSPHOKINASE"/>
    <property type="match status" value="1"/>
</dbReference>
<dbReference type="GO" id="GO:0044715">
    <property type="term" value="F:8-oxo-dGDP phosphatase activity"/>
    <property type="evidence" value="ECO:0007669"/>
    <property type="project" value="UniProtKB-ARBA"/>
</dbReference>
<proteinExistence type="predicted"/>
<dbReference type="FunFam" id="3.90.79.10:FF:000019">
    <property type="entry name" value="Thiamin pyrophosphokinase, putative"/>
    <property type="match status" value="1"/>
</dbReference>
<accession>Q6CWI7</accession>
<dbReference type="Proteomes" id="UP000000598">
    <property type="component" value="Chromosome B"/>
</dbReference>
<keyword evidence="3" id="KW-1185">Reference proteome</keyword>
<feature type="domain" description="Nudix hydrolase" evidence="1">
    <location>
        <begin position="155"/>
        <end position="307"/>
    </location>
</feature>
<dbReference type="InParanoid" id="Q6CWI7"/>
<dbReference type="KEGG" id="kla:KLLA0_B03784g"/>
<name>Q6CWI7_KLULA</name>
<dbReference type="HOGENOM" id="CLU_048013_0_1_1"/>
<protein>
    <submittedName>
        <fullName evidence="2">KLLA0B03784p</fullName>
    </submittedName>
</protein>
<organism evidence="2 3">
    <name type="scientific">Kluyveromyces lactis (strain ATCC 8585 / CBS 2359 / DSM 70799 / NBRC 1267 / NRRL Y-1140 / WM37)</name>
    <name type="common">Yeast</name>
    <name type="synonym">Candida sphaerica</name>
    <dbReference type="NCBI Taxonomy" id="284590"/>
    <lineage>
        <taxon>Eukaryota</taxon>
        <taxon>Fungi</taxon>
        <taxon>Dikarya</taxon>
        <taxon>Ascomycota</taxon>
        <taxon>Saccharomycotina</taxon>
        <taxon>Saccharomycetes</taxon>
        <taxon>Saccharomycetales</taxon>
        <taxon>Saccharomycetaceae</taxon>
        <taxon>Kluyveromyces</taxon>
    </lineage>
</organism>
<dbReference type="PaxDb" id="284590-Q6CWI7"/>
<dbReference type="EMBL" id="CR382122">
    <property type="protein sequence ID" value="CAH02095.1"/>
    <property type="molecule type" value="Genomic_DNA"/>
</dbReference>
<dbReference type="CDD" id="cd03676">
    <property type="entry name" value="NUDIX_Tnr3_like"/>
    <property type="match status" value="1"/>
</dbReference>
<dbReference type="STRING" id="284590.Q6CWI7"/>
<dbReference type="PROSITE" id="PS51462">
    <property type="entry name" value="NUDIX"/>
    <property type="match status" value="1"/>
</dbReference>
<evidence type="ECO:0000259" key="1">
    <source>
        <dbReference type="PROSITE" id="PS51462"/>
    </source>
</evidence>
<dbReference type="AlphaFoldDB" id="Q6CWI7"/>
<dbReference type="PANTHER" id="PTHR13622:SF8">
    <property type="entry name" value="THIAMIN PYROPHOSPHOKINASE 1"/>
    <property type="match status" value="1"/>
</dbReference>
<dbReference type="InterPro" id="IPR015797">
    <property type="entry name" value="NUDIX_hydrolase-like_dom_sf"/>
</dbReference>
<gene>
    <name evidence="2" type="ORF">KLLA0_B03784g</name>
</gene>